<evidence type="ECO:0000256" key="6">
    <source>
        <dbReference type="ARBA" id="ARBA00048488"/>
    </source>
</evidence>
<dbReference type="PROSITE" id="PS51790">
    <property type="entry name" value="MSRB"/>
    <property type="match status" value="1"/>
</dbReference>
<dbReference type="Pfam" id="PF01641">
    <property type="entry name" value="SelR"/>
    <property type="match status" value="1"/>
</dbReference>
<gene>
    <name evidence="8" type="ORF">A2478_05195</name>
</gene>
<comment type="caution">
    <text evidence="8">The sequence shown here is derived from an EMBL/GenBank/DDBJ whole genome shotgun (WGS) entry which is preliminary data.</text>
</comment>
<dbReference type="EMBL" id="MFGJ01000007">
    <property type="protein sequence ID" value="OGF31850.1"/>
    <property type="molecule type" value="Genomic_DNA"/>
</dbReference>
<dbReference type="InterPro" id="IPR011057">
    <property type="entry name" value="Mss4-like_sf"/>
</dbReference>
<dbReference type="GO" id="GO:0046872">
    <property type="term" value="F:metal ion binding"/>
    <property type="evidence" value="ECO:0007669"/>
    <property type="project" value="UniProtKB-KW"/>
</dbReference>
<dbReference type="Gene3D" id="2.170.150.20">
    <property type="entry name" value="Peptide methionine sulfoxide reductase"/>
    <property type="match status" value="1"/>
</dbReference>
<dbReference type="EC" id="1.8.4.12" evidence="2"/>
<keyword evidence="3" id="KW-0479">Metal-binding</keyword>
<evidence type="ECO:0000256" key="3">
    <source>
        <dbReference type="ARBA" id="ARBA00022723"/>
    </source>
</evidence>
<sequence length="121" mass="13927">MKYNPLTPEEANIIENKATEPAFSGEYYQHFQTGKYICRRCNAELYKSEHKFQTNCGWPSFDAEILGAVKHLPDPDGQRTEIQCANCGAHLGHVFTNEHYTEKNTRHCVNSLSIKFVPYEK</sequence>
<dbReference type="GO" id="GO:0033743">
    <property type="term" value="F:peptide-methionine (R)-S-oxide reductase activity"/>
    <property type="evidence" value="ECO:0007669"/>
    <property type="project" value="UniProtKB-EC"/>
</dbReference>
<comment type="catalytic activity">
    <reaction evidence="6">
        <text>L-methionyl-[protein] + [thioredoxin]-disulfide + H2O = L-methionyl-(R)-S-oxide-[protein] + [thioredoxin]-dithiol</text>
        <dbReference type="Rhea" id="RHEA:24164"/>
        <dbReference type="Rhea" id="RHEA-COMP:10698"/>
        <dbReference type="Rhea" id="RHEA-COMP:10700"/>
        <dbReference type="Rhea" id="RHEA-COMP:12313"/>
        <dbReference type="Rhea" id="RHEA-COMP:12314"/>
        <dbReference type="ChEBI" id="CHEBI:15377"/>
        <dbReference type="ChEBI" id="CHEBI:16044"/>
        <dbReference type="ChEBI" id="CHEBI:29950"/>
        <dbReference type="ChEBI" id="CHEBI:45764"/>
        <dbReference type="ChEBI" id="CHEBI:50058"/>
        <dbReference type="EC" id="1.8.4.12"/>
    </reaction>
</comment>
<evidence type="ECO:0000259" key="7">
    <source>
        <dbReference type="PROSITE" id="PS51790"/>
    </source>
</evidence>
<accession>A0A1F5SYS4</accession>
<dbReference type="NCBIfam" id="NF004036">
    <property type="entry name" value="PRK05508.1"/>
    <property type="match status" value="1"/>
</dbReference>
<dbReference type="GO" id="GO:0006979">
    <property type="term" value="P:response to oxidative stress"/>
    <property type="evidence" value="ECO:0007669"/>
    <property type="project" value="InterPro"/>
</dbReference>
<evidence type="ECO:0000256" key="5">
    <source>
        <dbReference type="ARBA" id="ARBA00023002"/>
    </source>
</evidence>
<keyword evidence="4" id="KW-0862">Zinc</keyword>
<dbReference type="AlphaFoldDB" id="A0A1F5SYS4"/>
<dbReference type="Proteomes" id="UP000179001">
    <property type="component" value="Unassembled WGS sequence"/>
</dbReference>
<organism evidence="8 9">
    <name type="scientific">Candidatus Falkowbacteria bacterium RIFOXYC2_FULL_36_12</name>
    <dbReference type="NCBI Taxonomy" id="1798002"/>
    <lineage>
        <taxon>Bacteria</taxon>
        <taxon>Candidatus Falkowiibacteriota</taxon>
    </lineage>
</organism>
<keyword evidence="5" id="KW-0560">Oxidoreductase</keyword>
<comment type="cofactor">
    <cofactor evidence="1">
        <name>Zn(2+)</name>
        <dbReference type="ChEBI" id="CHEBI:29105"/>
    </cofactor>
</comment>
<evidence type="ECO:0000256" key="1">
    <source>
        <dbReference type="ARBA" id="ARBA00001947"/>
    </source>
</evidence>
<dbReference type="PANTHER" id="PTHR46081:SF8">
    <property type="entry name" value="PEPTIDE METHIONINE SULFOXIDE REDUCTASE 2"/>
    <property type="match status" value="1"/>
</dbReference>
<evidence type="ECO:0000313" key="8">
    <source>
        <dbReference type="EMBL" id="OGF31850.1"/>
    </source>
</evidence>
<dbReference type="GO" id="GO:0030091">
    <property type="term" value="P:protein repair"/>
    <property type="evidence" value="ECO:0007669"/>
    <property type="project" value="InterPro"/>
</dbReference>
<evidence type="ECO:0000256" key="2">
    <source>
        <dbReference type="ARBA" id="ARBA00012499"/>
    </source>
</evidence>
<dbReference type="InterPro" id="IPR028427">
    <property type="entry name" value="Met_Sox_Rdtase_MsrB"/>
</dbReference>
<protein>
    <recommendedName>
        <fullName evidence="2">peptide-methionine (R)-S-oxide reductase</fullName>
        <ecNumber evidence="2">1.8.4.12</ecNumber>
    </recommendedName>
</protein>
<dbReference type="SUPFAM" id="SSF51316">
    <property type="entry name" value="Mss4-like"/>
    <property type="match status" value="1"/>
</dbReference>
<feature type="domain" description="MsrB" evidence="7">
    <location>
        <begin position="1"/>
        <end position="119"/>
    </location>
</feature>
<evidence type="ECO:0000313" key="9">
    <source>
        <dbReference type="Proteomes" id="UP000179001"/>
    </source>
</evidence>
<reference evidence="8 9" key="1">
    <citation type="journal article" date="2016" name="Nat. Commun.">
        <title>Thousands of microbial genomes shed light on interconnected biogeochemical processes in an aquifer system.</title>
        <authorList>
            <person name="Anantharaman K."/>
            <person name="Brown C.T."/>
            <person name="Hug L.A."/>
            <person name="Sharon I."/>
            <person name="Castelle C.J."/>
            <person name="Probst A.J."/>
            <person name="Thomas B.C."/>
            <person name="Singh A."/>
            <person name="Wilkins M.J."/>
            <person name="Karaoz U."/>
            <person name="Brodie E.L."/>
            <person name="Williams K.H."/>
            <person name="Hubbard S.S."/>
            <person name="Banfield J.F."/>
        </authorList>
    </citation>
    <scope>NUCLEOTIDE SEQUENCE [LARGE SCALE GENOMIC DNA]</scope>
</reference>
<dbReference type="PANTHER" id="PTHR46081">
    <property type="entry name" value="PEPTIDE METHIONINE SULFOXIDE REDUCTASE 2"/>
    <property type="match status" value="1"/>
</dbReference>
<dbReference type="STRING" id="1798002.A2478_05195"/>
<dbReference type="InterPro" id="IPR002579">
    <property type="entry name" value="Met_Sox_Rdtase_MsrB_dom"/>
</dbReference>
<proteinExistence type="predicted"/>
<name>A0A1F5SYS4_9BACT</name>
<evidence type="ECO:0000256" key="4">
    <source>
        <dbReference type="ARBA" id="ARBA00022833"/>
    </source>
</evidence>